<sequence>MPTSAHEHEDPDVLRLTDPKAIRAYTHHTRMALVGLLRTEGPLTATRAAELTGESVASCSYHLRMLAKYGIVEEVPGPGRQKPWRATTQFTDVPRGLEPAAAAAATDLRVYLAGQYFEHLARALRTTDRLSPEWQDAEQFGDLLLYLTPDELTGLYDAFDKLVQPFYTRNVAPETRPEGAELVHLLRIAFRKDHAAEGLTAPDSPSPSPSPTHPTEPQHGSAS</sequence>
<dbReference type="CDD" id="cd00090">
    <property type="entry name" value="HTH_ARSR"/>
    <property type="match status" value="1"/>
</dbReference>
<evidence type="ECO:0000313" key="2">
    <source>
        <dbReference type="EMBL" id="GAA2049174.1"/>
    </source>
</evidence>
<organism evidence="2 3">
    <name type="scientific">Catenulispora yoronensis</name>
    <dbReference type="NCBI Taxonomy" id="450799"/>
    <lineage>
        <taxon>Bacteria</taxon>
        <taxon>Bacillati</taxon>
        <taxon>Actinomycetota</taxon>
        <taxon>Actinomycetes</taxon>
        <taxon>Catenulisporales</taxon>
        <taxon>Catenulisporaceae</taxon>
        <taxon>Catenulispora</taxon>
    </lineage>
</organism>
<dbReference type="Gene3D" id="1.10.10.10">
    <property type="entry name" value="Winged helix-like DNA-binding domain superfamily/Winged helix DNA-binding domain"/>
    <property type="match status" value="1"/>
</dbReference>
<dbReference type="InterPro" id="IPR036390">
    <property type="entry name" value="WH_DNA-bd_sf"/>
</dbReference>
<keyword evidence="3" id="KW-1185">Reference proteome</keyword>
<evidence type="ECO:0000313" key="3">
    <source>
        <dbReference type="Proteomes" id="UP001500751"/>
    </source>
</evidence>
<comment type="caution">
    <text evidence="2">The sequence shown here is derived from an EMBL/GenBank/DDBJ whole genome shotgun (WGS) entry which is preliminary data.</text>
</comment>
<dbReference type="Pfam" id="PF12840">
    <property type="entry name" value="HTH_20"/>
    <property type="match status" value="1"/>
</dbReference>
<proteinExistence type="predicted"/>
<feature type="compositionally biased region" description="Pro residues" evidence="1">
    <location>
        <begin position="204"/>
        <end position="214"/>
    </location>
</feature>
<name>A0ABN2V3A8_9ACTN</name>
<reference evidence="2 3" key="1">
    <citation type="journal article" date="2019" name="Int. J. Syst. Evol. Microbiol.">
        <title>The Global Catalogue of Microorganisms (GCM) 10K type strain sequencing project: providing services to taxonomists for standard genome sequencing and annotation.</title>
        <authorList>
            <consortium name="The Broad Institute Genomics Platform"/>
            <consortium name="The Broad Institute Genome Sequencing Center for Infectious Disease"/>
            <person name="Wu L."/>
            <person name="Ma J."/>
        </authorList>
    </citation>
    <scope>NUCLEOTIDE SEQUENCE [LARGE SCALE GENOMIC DNA]</scope>
    <source>
        <strain evidence="2 3">JCM 16014</strain>
    </source>
</reference>
<dbReference type="SUPFAM" id="SSF46785">
    <property type="entry name" value="Winged helix' DNA-binding domain"/>
    <property type="match status" value="1"/>
</dbReference>
<gene>
    <name evidence="2" type="ORF">GCM10009839_63790</name>
</gene>
<evidence type="ECO:0008006" key="4">
    <source>
        <dbReference type="Google" id="ProtNLM"/>
    </source>
</evidence>
<accession>A0ABN2V3A8</accession>
<protein>
    <recommendedName>
        <fullName evidence="4">ArsR family transcriptional regulator</fullName>
    </recommendedName>
</protein>
<dbReference type="InterPro" id="IPR011991">
    <property type="entry name" value="ArsR-like_HTH"/>
</dbReference>
<evidence type="ECO:0000256" key="1">
    <source>
        <dbReference type="SAM" id="MobiDB-lite"/>
    </source>
</evidence>
<dbReference type="InterPro" id="IPR036388">
    <property type="entry name" value="WH-like_DNA-bd_sf"/>
</dbReference>
<feature type="region of interest" description="Disordered" evidence="1">
    <location>
        <begin position="196"/>
        <end position="223"/>
    </location>
</feature>
<dbReference type="Proteomes" id="UP001500751">
    <property type="component" value="Unassembled WGS sequence"/>
</dbReference>
<dbReference type="EMBL" id="BAAAQN010000046">
    <property type="protein sequence ID" value="GAA2049174.1"/>
    <property type="molecule type" value="Genomic_DNA"/>
</dbReference>